<dbReference type="PIRSF" id="PIRSF006181">
    <property type="entry name" value="EbsC_YbaK"/>
    <property type="match status" value="1"/>
</dbReference>
<keyword evidence="7" id="KW-1185">Reference proteome</keyword>
<dbReference type="EMBL" id="JARULN010000006">
    <property type="protein sequence ID" value="MDG5754087.1"/>
    <property type="molecule type" value="Genomic_DNA"/>
</dbReference>
<evidence type="ECO:0000256" key="3">
    <source>
        <dbReference type="ARBA" id="ARBA00023239"/>
    </source>
</evidence>
<reference evidence="6 7" key="1">
    <citation type="submission" date="2023-04" db="EMBL/GenBank/DDBJ databases">
        <title>Ectobacillus antri isolated from activated sludge.</title>
        <authorList>
            <person name="Yan P."/>
            <person name="Liu X."/>
        </authorList>
    </citation>
    <scope>NUCLEOTIDE SEQUENCE [LARGE SCALE GENOMIC DNA]</scope>
    <source>
        <strain evidence="6 7">C18H</strain>
    </source>
</reference>
<feature type="domain" description="YbaK/aminoacyl-tRNA synthetase-associated" evidence="5">
    <location>
        <begin position="31"/>
        <end position="146"/>
    </location>
</feature>
<dbReference type="PANTHER" id="PTHR30411:SF0">
    <property type="entry name" value="CYS-TRNA(PRO)_CYS-TRNA(CYS) DEACYLASE YBAK"/>
    <property type="match status" value="1"/>
</dbReference>
<dbReference type="NCBIfam" id="TIGR00011">
    <property type="entry name" value="YbaK_EbsC"/>
    <property type="match status" value="1"/>
</dbReference>
<comment type="similarity">
    <text evidence="1 4">Belongs to the prolyl-tRNA editing family. YbaK/EbsC subfamily.</text>
</comment>
<evidence type="ECO:0000256" key="4">
    <source>
        <dbReference type="PIRNR" id="PIRNR006181"/>
    </source>
</evidence>
<gene>
    <name evidence="6" type="primary">ybaK</name>
    <name evidence="6" type="ORF">P6P90_08885</name>
</gene>
<dbReference type="SUPFAM" id="SSF55826">
    <property type="entry name" value="YbaK/ProRS associated domain"/>
    <property type="match status" value="1"/>
</dbReference>
<dbReference type="InterPro" id="IPR036754">
    <property type="entry name" value="YbaK/aa-tRNA-synt-asso_dom_sf"/>
</dbReference>
<keyword evidence="3 4" id="KW-0456">Lyase</keyword>
<evidence type="ECO:0000313" key="6">
    <source>
        <dbReference type="EMBL" id="MDG5754087.1"/>
    </source>
</evidence>
<comment type="caution">
    <text evidence="6">The sequence shown here is derived from an EMBL/GenBank/DDBJ whole genome shotgun (WGS) entry which is preliminary data.</text>
</comment>
<evidence type="ECO:0000259" key="5">
    <source>
        <dbReference type="Pfam" id="PF04073"/>
    </source>
</evidence>
<dbReference type="RefSeq" id="WP_278018161.1">
    <property type="nucleotide sequence ID" value="NZ_JARRRY010000005.1"/>
</dbReference>
<sequence>MVSKTIACRLLDTKKIAYTLHEYEWDENNLDAKHVAHLVGMPYEQVFKTLVLKGDKTGIIMTCIPANSQLNMKALASISGNKKVEMVPVKDIQSLTGYIRGGVSPLGIKKRYPLYVDKSASAYDTISISAGKRGVQIFLSGTDLIQATEAKTGDLT</sequence>
<dbReference type="InterPro" id="IPR004369">
    <property type="entry name" value="Prolyl-tRNA_editing_YbaK/EbsC"/>
</dbReference>
<keyword evidence="2 4" id="KW-0648">Protein biosynthesis</keyword>
<dbReference type="Proteomes" id="UP001218246">
    <property type="component" value="Unassembled WGS sequence"/>
</dbReference>
<dbReference type="EC" id="4.2.-.-" evidence="4"/>
<proteinExistence type="inferred from homology"/>
<dbReference type="Pfam" id="PF04073">
    <property type="entry name" value="tRNA_edit"/>
    <property type="match status" value="1"/>
</dbReference>
<dbReference type="Gene3D" id="3.90.960.10">
    <property type="entry name" value="YbaK/aminoacyl-tRNA synthetase-associated domain"/>
    <property type="match status" value="1"/>
</dbReference>
<dbReference type="CDD" id="cd00002">
    <property type="entry name" value="YbaK_deacylase"/>
    <property type="match status" value="1"/>
</dbReference>
<evidence type="ECO:0000313" key="7">
    <source>
        <dbReference type="Proteomes" id="UP001218246"/>
    </source>
</evidence>
<organism evidence="6 7">
    <name type="scientific">Ectobacillus antri</name>
    <dbReference type="NCBI Taxonomy" id="2486280"/>
    <lineage>
        <taxon>Bacteria</taxon>
        <taxon>Bacillati</taxon>
        <taxon>Bacillota</taxon>
        <taxon>Bacilli</taxon>
        <taxon>Bacillales</taxon>
        <taxon>Bacillaceae</taxon>
        <taxon>Ectobacillus</taxon>
    </lineage>
</organism>
<dbReference type="InterPro" id="IPR007214">
    <property type="entry name" value="YbaK/aa-tRNA-synth-assoc-dom"/>
</dbReference>
<name>A0ABT6H533_9BACI</name>
<protein>
    <recommendedName>
        <fullName evidence="4">Cys-tRNA(Pro)/Cys-tRNA(Cys) deacylase</fullName>
        <ecNumber evidence="4">4.2.-.-</ecNumber>
    </recommendedName>
</protein>
<evidence type="ECO:0000256" key="1">
    <source>
        <dbReference type="ARBA" id="ARBA00009798"/>
    </source>
</evidence>
<accession>A0ABT6H533</accession>
<dbReference type="PANTHER" id="PTHR30411">
    <property type="entry name" value="CYTOPLASMIC PROTEIN"/>
    <property type="match status" value="1"/>
</dbReference>
<evidence type="ECO:0000256" key="2">
    <source>
        <dbReference type="ARBA" id="ARBA00022917"/>
    </source>
</evidence>